<organism evidence="7 8">
    <name type="scientific">Sphaeramia orbicularis</name>
    <name type="common">orbiculate cardinalfish</name>
    <dbReference type="NCBI Taxonomy" id="375764"/>
    <lineage>
        <taxon>Eukaryota</taxon>
        <taxon>Metazoa</taxon>
        <taxon>Chordata</taxon>
        <taxon>Craniata</taxon>
        <taxon>Vertebrata</taxon>
        <taxon>Euteleostomi</taxon>
        <taxon>Actinopterygii</taxon>
        <taxon>Neopterygii</taxon>
        <taxon>Teleostei</taxon>
        <taxon>Neoteleostei</taxon>
        <taxon>Acanthomorphata</taxon>
        <taxon>Gobiaria</taxon>
        <taxon>Kurtiformes</taxon>
        <taxon>Apogonoidei</taxon>
        <taxon>Apogonidae</taxon>
        <taxon>Apogoninae</taxon>
        <taxon>Sphaeramia</taxon>
    </lineage>
</organism>
<dbReference type="RefSeq" id="XP_029988571.1">
    <property type="nucleotide sequence ID" value="XM_030132711.1"/>
</dbReference>
<dbReference type="PANTHER" id="PTHR24271:SF87">
    <property type="entry name" value="ARGININE ESTERASE-LIKE-RELATED"/>
    <property type="match status" value="1"/>
</dbReference>
<dbReference type="OrthoDB" id="8440449at2759"/>
<dbReference type="InterPro" id="IPR001254">
    <property type="entry name" value="Trypsin_dom"/>
</dbReference>
<dbReference type="PANTHER" id="PTHR24271">
    <property type="entry name" value="KALLIKREIN-RELATED"/>
    <property type="match status" value="1"/>
</dbReference>
<dbReference type="Gene3D" id="2.40.10.10">
    <property type="entry name" value="Trypsin-like serine proteases"/>
    <property type="match status" value="1"/>
</dbReference>
<dbReference type="PRINTS" id="PR00722">
    <property type="entry name" value="CHYMOTRYPSIN"/>
</dbReference>
<evidence type="ECO:0000256" key="2">
    <source>
        <dbReference type="ARBA" id="ARBA00022801"/>
    </source>
</evidence>
<evidence type="ECO:0000256" key="1">
    <source>
        <dbReference type="ARBA" id="ARBA00022670"/>
    </source>
</evidence>
<evidence type="ECO:0000313" key="7">
    <source>
        <dbReference type="Ensembl" id="ENSSORP00005008467.1"/>
    </source>
</evidence>
<protein>
    <submittedName>
        <fullName evidence="7">Mast cell protease 1A-like</fullName>
    </submittedName>
</protein>
<reference evidence="7" key="2">
    <citation type="submission" date="2025-08" db="UniProtKB">
        <authorList>
            <consortium name="Ensembl"/>
        </authorList>
    </citation>
    <scope>IDENTIFICATION</scope>
</reference>
<dbReference type="Pfam" id="PF00089">
    <property type="entry name" value="Trypsin"/>
    <property type="match status" value="1"/>
</dbReference>
<dbReference type="PROSITE" id="PS00134">
    <property type="entry name" value="TRYPSIN_HIS"/>
    <property type="match status" value="1"/>
</dbReference>
<dbReference type="FunFam" id="2.40.10.10:FF:000036">
    <property type="entry name" value="Trypsin beta"/>
    <property type="match status" value="1"/>
</dbReference>
<dbReference type="Proteomes" id="UP000472271">
    <property type="component" value="Chromosome 4"/>
</dbReference>
<feature type="signal peptide" evidence="5">
    <location>
        <begin position="1"/>
        <end position="22"/>
    </location>
</feature>
<dbReference type="InterPro" id="IPR001314">
    <property type="entry name" value="Peptidase_S1A"/>
</dbReference>
<dbReference type="InterPro" id="IPR043504">
    <property type="entry name" value="Peptidase_S1_PA_chymotrypsin"/>
</dbReference>
<evidence type="ECO:0000313" key="8">
    <source>
        <dbReference type="Proteomes" id="UP000472271"/>
    </source>
</evidence>
<sequence length="251" mass="27552">MHNLQRVLHFYVLTCLGSHVLGSVIIHGEKAPVGSMLYMVSVQNHNSPICGGFLISEDYVLTAAHCYRGTHVVLGTHNLYGNGQRIKIASKCQHPDFTDIPFGNDLMLLKLSSKARLGNGVDVIQIPQHDMNLNVNQMCQVAGWGYTRTGPSHDLMVVDVSIIDPQVCAQEWRSSINLPANIICAGGYRTNKGFCQGDSGGPLVCNGIAVGIVSFNKRSNCQYPDVPNVYIDISKYRTWINEMIGDTEQST</sequence>
<dbReference type="GO" id="GO:0004252">
    <property type="term" value="F:serine-type endopeptidase activity"/>
    <property type="evidence" value="ECO:0007669"/>
    <property type="project" value="InterPro"/>
</dbReference>
<keyword evidence="3" id="KW-0720">Serine protease</keyword>
<keyword evidence="1" id="KW-0645">Protease</keyword>
<feature type="domain" description="Peptidase S1" evidence="6">
    <location>
        <begin position="25"/>
        <end position="245"/>
    </location>
</feature>
<evidence type="ECO:0000256" key="5">
    <source>
        <dbReference type="SAM" id="SignalP"/>
    </source>
</evidence>
<dbReference type="GeneID" id="115418295"/>
<dbReference type="SMART" id="SM00020">
    <property type="entry name" value="Tryp_SPc"/>
    <property type="match status" value="1"/>
</dbReference>
<dbReference type="SUPFAM" id="SSF50494">
    <property type="entry name" value="Trypsin-like serine proteases"/>
    <property type="match status" value="1"/>
</dbReference>
<evidence type="ECO:0000256" key="3">
    <source>
        <dbReference type="ARBA" id="ARBA00022825"/>
    </source>
</evidence>
<dbReference type="GO" id="GO:0006508">
    <property type="term" value="P:proteolysis"/>
    <property type="evidence" value="ECO:0007669"/>
    <property type="project" value="UniProtKB-KW"/>
</dbReference>
<proteinExistence type="predicted"/>
<name>A0A672YVG5_9TELE</name>
<keyword evidence="5" id="KW-0732">Signal</keyword>
<keyword evidence="2" id="KW-0378">Hydrolase</keyword>
<dbReference type="InterPro" id="IPR009003">
    <property type="entry name" value="Peptidase_S1_PA"/>
</dbReference>
<dbReference type="InterPro" id="IPR018114">
    <property type="entry name" value="TRYPSIN_HIS"/>
</dbReference>
<reference evidence="7" key="3">
    <citation type="submission" date="2025-09" db="UniProtKB">
        <authorList>
            <consortium name="Ensembl"/>
        </authorList>
    </citation>
    <scope>IDENTIFICATION</scope>
</reference>
<dbReference type="PROSITE" id="PS50240">
    <property type="entry name" value="TRYPSIN_DOM"/>
    <property type="match status" value="1"/>
</dbReference>
<keyword evidence="8" id="KW-1185">Reference proteome</keyword>
<keyword evidence="4" id="KW-1015">Disulfide bond</keyword>
<gene>
    <name evidence="7" type="primary">LOC115418295</name>
</gene>
<reference evidence="7" key="1">
    <citation type="submission" date="2019-06" db="EMBL/GenBank/DDBJ databases">
        <authorList>
            <consortium name="Wellcome Sanger Institute Data Sharing"/>
        </authorList>
    </citation>
    <scope>NUCLEOTIDE SEQUENCE [LARGE SCALE GENOMIC DNA]</scope>
</reference>
<dbReference type="AlphaFoldDB" id="A0A672YVG5"/>
<dbReference type="Ensembl" id="ENSSORT00005008764.1">
    <property type="protein sequence ID" value="ENSSORP00005008467.1"/>
    <property type="gene ID" value="ENSSORG00005004702.1"/>
</dbReference>
<feature type="chain" id="PRO_5025355295" evidence="5">
    <location>
        <begin position="23"/>
        <end position="251"/>
    </location>
</feature>
<accession>A0A672YVG5</accession>
<evidence type="ECO:0000256" key="4">
    <source>
        <dbReference type="ARBA" id="ARBA00023157"/>
    </source>
</evidence>
<dbReference type="CDD" id="cd00190">
    <property type="entry name" value="Tryp_SPc"/>
    <property type="match status" value="1"/>
</dbReference>
<evidence type="ECO:0000259" key="6">
    <source>
        <dbReference type="PROSITE" id="PS50240"/>
    </source>
</evidence>